<organism evidence="3 4">
    <name type="scientific">Phyllobacterium leguminum</name>
    <dbReference type="NCBI Taxonomy" id="314237"/>
    <lineage>
        <taxon>Bacteria</taxon>
        <taxon>Pseudomonadati</taxon>
        <taxon>Pseudomonadota</taxon>
        <taxon>Alphaproteobacteria</taxon>
        <taxon>Hyphomicrobiales</taxon>
        <taxon>Phyllobacteriaceae</taxon>
        <taxon>Phyllobacterium</taxon>
    </lineage>
</organism>
<protein>
    <submittedName>
        <fullName evidence="3">DsbC/DsbD-like thiol-disulfide interchange protein</fullName>
    </submittedName>
</protein>
<comment type="caution">
    <text evidence="3">The sequence shown here is derived from an EMBL/GenBank/DDBJ whole genome shotgun (WGS) entry which is preliminary data.</text>
</comment>
<dbReference type="OrthoDB" id="9811036at2"/>
<gene>
    <name evidence="3" type="ORF">C7477_101285</name>
</gene>
<feature type="signal peptide" evidence="1">
    <location>
        <begin position="1"/>
        <end position="23"/>
    </location>
</feature>
<dbReference type="InterPro" id="IPR028250">
    <property type="entry name" value="DsbDN"/>
</dbReference>
<proteinExistence type="predicted"/>
<reference evidence="3 4" key="1">
    <citation type="submission" date="2018-06" db="EMBL/GenBank/DDBJ databases">
        <title>Genomic Encyclopedia of Type Strains, Phase III (KMG-III): the genomes of soil and plant-associated and newly described type strains.</title>
        <authorList>
            <person name="Whitman W."/>
        </authorList>
    </citation>
    <scope>NUCLEOTIDE SEQUENCE [LARGE SCALE GENOMIC DNA]</scope>
    <source>
        <strain evidence="3 4">ORS 1419</strain>
    </source>
</reference>
<accession>A0A318T7P6</accession>
<dbReference type="AlphaFoldDB" id="A0A318T7P6"/>
<sequence length="261" mass="28085">MKSRIFLLAALFAIILSPGAGHAASSPFVEAMGGKVRLLLSVPSHPDKVLRGAIQIDLADGWKTYWRDPGDAGVPPQIDLTGSSNVEKSEILFPAPQRFHEGRTEWAGYKRSVLLPVTFELKETNAPTRVKGHVFLGVCETICIPVQAEFDLAVIPGTSDPLAHTLVNAAFDRLPEPASPEFGIAQAQRKDGNAVFDVRLPSMDDQAQVFLASGSMAFSTPAYKGDSFSAKILRGASDRPARIDYTLVQGDRSVSGTVELP</sequence>
<dbReference type="EMBL" id="QJTF01000001">
    <property type="protein sequence ID" value="PYE90611.1"/>
    <property type="molecule type" value="Genomic_DNA"/>
</dbReference>
<keyword evidence="4" id="KW-1185">Reference proteome</keyword>
<dbReference type="Pfam" id="PF11412">
    <property type="entry name" value="DsbD_N"/>
    <property type="match status" value="1"/>
</dbReference>
<feature type="domain" description="Thiol:disulfide interchange protein DsbD N-terminal" evidence="2">
    <location>
        <begin position="48"/>
        <end position="152"/>
    </location>
</feature>
<evidence type="ECO:0000313" key="4">
    <source>
        <dbReference type="Proteomes" id="UP000247454"/>
    </source>
</evidence>
<dbReference type="RefSeq" id="WP_110748040.1">
    <property type="nucleotide sequence ID" value="NZ_QJTF01000001.1"/>
</dbReference>
<evidence type="ECO:0000256" key="1">
    <source>
        <dbReference type="SAM" id="SignalP"/>
    </source>
</evidence>
<evidence type="ECO:0000313" key="3">
    <source>
        <dbReference type="EMBL" id="PYE90611.1"/>
    </source>
</evidence>
<keyword evidence="1" id="KW-0732">Signal</keyword>
<feature type="chain" id="PRO_5016347979" evidence="1">
    <location>
        <begin position="24"/>
        <end position="261"/>
    </location>
</feature>
<dbReference type="Proteomes" id="UP000247454">
    <property type="component" value="Unassembled WGS sequence"/>
</dbReference>
<name>A0A318T7P6_9HYPH</name>
<evidence type="ECO:0000259" key="2">
    <source>
        <dbReference type="Pfam" id="PF11412"/>
    </source>
</evidence>